<feature type="transmembrane region" description="Helical" evidence="1">
    <location>
        <begin position="139"/>
        <end position="161"/>
    </location>
</feature>
<feature type="transmembrane region" description="Helical" evidence="1">
    <location>
        <begin position="106"/>
        <end position="127"/>
    </location>
</feature>
<keyword evidence="1" id="KW-0472">Membrane</keyword>
<accession>A0ABS6JJ58</accession>
<dbReference type="Pfam" id="PF13787">
    <property type="entry name" value="HXXEE"/>
    <property type="match status" value="1"/>
</dbReference>
<keyword evidence="3" id="KW-1185">Reference proteome</keyword>
<gene>
    <name evidence="2" type="ORF">KS419_18355</name>
</gene>
<feature type="transmembrane region" description="Helical" evidence="1">
    <location>
        <begin position="56"/>
        <end position="75"/>
    </location>
</feature>
<evidence type="ECO:0000313" key="3">
    <source>
        <dbReference type="Proteomes" id="UP000784880"/>
    </source>
</evidence>
<evidence type="ECO:0000313" key="2">
    <source>
        <dbReference type="EMBL" id="MBU9713695.1"/>
    </source>
</evidence>
<reference evidence="2 3" key="1">
    <citation type="submission" date="2021-06" db="EMBL/GenBank/DDBJ databases">
        <title>Bacillus sp. RD4P76, an endophyte from a halophyte.</title>
        <authorList>
            <person name="Sun J.-Q."/>
        </authorList>
    </citation>
    <scope>NUCLEOTIDE SEQUENCE [LARGE SCALE GENOMIC DNA]</scope>
    <source>
        <strain evidence="2 3">CGMCC 1.15917</strain>
    </source>
</reference>
<comment type="caution">
    <text evidence="2">The sequence shown here is derived from an EMBL/GenBank/DDBJ whole genome shotgun (WGS) entry which is preliminary data.</text>
</comment>
<evidence type="ECO:0000256" key="1">
    <source>
        <dbReference type="SAM" id="Phobius"/>
    </source>
</evidence>
<proteinExistence type="predicted"/>
<dbReference type="InterPro" id="IPR025671">
    <property type="entry name" value="HXXEE"/>
</dbReference>
<sequence length="186" mass="21740">MEIFIWSFLIVFMLHNLEEIITIEKWFMFTYPRVNNRIPSIAQAVITKNKVTTVKFAMTVFVFSIIASSLIFLTITTEYYFLFWGLNLFFALNIFLHPIQSLFLRCYTPGLWTTVCLILPYNIWIFYHFSISGVFTITMFMYAAIVMILLVPLFALSHIIANKWESSKESSKENSPISNINQNNPS</sequence>
<protein>
    <submittedName>
        <fullName evidence="2">HXXEE domain-containing protein</fullName>
    </submittedName>
</protein>
<keyword evidence="1" id="KW-1133">Transmembrane helix</keyword>
<name>A0ABS6JJ58_9BACI</name>
<dbReference type="EMBL" id="JAHQCS010000147">
    <property type="protein sequence ID" value="MBU9713695.1"/>
    <property type="molecule type" value="Genomic_DNA"/>
</dbReference>
<keyword evidence="1" id="KW-0812">Transmembrane</keyword>
<dbReference type="Proteomes" id="UP000784880">
    <property type="component" value="Unassembled WGS sequence"/>
</dbReference>
<feature type="transmembrane region" description="Helical" evidence="1">
    <location>
        <begin position="81"/>
        <end position="99"/>
    </location>
</feature>
<organism evidence="2 3">
    <name type="scientific">Evansella tamaricis</name>
    <dbReference type="NCBI Taxonomy" id="2069301"/>
    <lineage>
        <taxon>Bacteria</taxon>
        <taxon>Bacillati</taxon>
        <taxon>Bacillota</taxon>
        <taxon>Bacilli</taxon>
        <taxon>Bacillales</taxon>
        <taxon>Bacillaceae</taxon>
        <taxon>Evansella</taxon>
    </lineage>
</organism>
<dbReference type="RefSeq" id="WP_217067844.1">
    <property type="nucleotide sequence ID" value="NZ_JAHQCS010000147.1"/>
</dbReference>